<dbReference type="STRING" id="65393.PCC7424_1258"/>
<dbReference type="HOGENOM" id="CLU_1413092_0_0_3"/>
<name>B7K7D7_GLOC7</name>
<gene>
    <name evidence="2" type="ordered locus">PCC7424_1258</name>
</gene>
<sequence length="196" mass="22078">MKIYFKVAKLLPLLFNSKTTQGFTPIGFVVRVFLYSGVLVTLLFPSLNDINSHYKRNSGEKQAKTKLQDLHEIQQKHRRQQGTFAYSLNHLPNSKHLLTSPSYTFSILSPMIPSTDSNTLNHSSPSVQSVITIAQPLSAYSNNLRIYIGATFFDEKSNTIQTAICKMNQVNTFPQTVPTLEKNQTLKCPPDSTLVR</sequence>
<dbReference type="InterPro" id="IPR031975">
    <property type="entry name" value="Pilin_GH"/>
</dbReference>
<dbReference type="Pfam" id="PF16734">
    <property type="entry name" value="Pilin_GH"/>
    <property type="match status" value="1"/>
</dbReference>
<dbReference type="AlphaFoldDB" id="B7K7D7"/>
<evidence type="ECO:0000256" key="1">
    <source>
        <dbReference type="SAM" id="Phobius"/>
    </source>
</evidence>
<accession>B7K7D7</accession>
<feature type="transmembrane region" description="Helical" evidence="1">
    <location>
        <begin position="32"/>
        <end position="51"/>
    </location>
</feature>
<organism evidence="2 3">
    <name type="scientific">Gloeothece citriformis (strain PCC 7424)</name>
    <name type="common">Cyanothece sp. (strain PCC 7424)</name>
    <dbReference type="NCBI Taxonomy" id="65393"/>
    <lineage>
        <taxon>Bacteria</taxon>
        <taxon>Bacillati</taxon>
        <taxon>Cyanobacteriota</taxon>
        <taxon>Cyanophyceae</taxon>
        <taxon>Oscillatoriophycideae</taxon>
        <taxon>Chroococcales</taxon>
        <taxon>Aphanothecaceae</taxon>
        <taxon>Gloeothece</taxon>
        <taxon>Gloeothece citriformis</taxon>
    </lineage>
</organism>
<dbReference type="OrthoDB" id="458583at2"/>
<dbReference type="eggNOG" id="COG2165">
    <property type="taxonomic scope" value="Bacteria"/>
</dbReference>
<keyword evidence="3" id="KW-1185">Reference proteome</keyword>
<keyword evidence="1" id="KW-0812">Transmembrane</keyword>
<reference evidence="3" key="1">
    <citation type="journal article" date="2011" name="MBio">
        <title>Novel metabolic attributes of the genus Cyanothece, comprising a group of unicellular nitrogen-fixing Cyanobacteria.</title>
        <authorList>
            <person name="Bandyopadhyay A."/>
            <person name="Elvitigala T."/>
            <person name="Welsh E."/>
            <person name="Stockel J."/>
            <person name="Liberton M."/>
            <person name="Min H."/>
            <person name="Sherman L.A."/>
            <person name="Pakrasi H.B."/>
        </authorList>
    </citation>
    <scope>NUCLEOTIDE SEQUENCE [LARGE SCALE GENOMIC DNA]</scope>
    <source>
        <strain evidence="3">PCC 7424</strain>
    </source>
</reference>
<evidence type="ECO:0000313" key="3">
    <source>
        <dbReference type="Proteomes" id="UP000002384"/>
    </source>
</evidence>
<dbReference type="KEGG" id="cyc:PCC7424_1258"/>
<evidence type="ECO:0008006" key="4">
    <source>
        <dbReference type="Google" id="ProtNLM"/>
    </source>
</evidence>
<dbReference type="Proteomes" id="UP000002384">
    <property type="component" value="Chromosome"/>
</dbReference>
<keyword evidence="1" id="KW-1133">Transmembrane helix</keyword>
<proteinExistence type="predicted"/>
<evidence type="ECO:0000313" key="2">
    <source>
        <dbReference type="EMBL" id="ACK69705.1"/>
    </source>
</evidence>
<dbReference type="EMBL" id="CP001291">
    <property type="protein sequence ID" value="ACK69705.1"/>
    <property type="molecule type" value="Genomic_DNA"/>
</dbReference>
<keyword evidence="1" id="KW-0472">Membrane</keyword>
<dbReference type="RefSeq" id="WP_012598651.1">
    <property type="nucleotide sequence ID" value="NC_011729.1"/>
</dbReference>
<protein>
    <recommendedName>
        <fullName evidence="4">General secretion pathway protein H</fullName>
    </recommendedName>
</protein>